<evidence type="ECO:0000313" key="3">
    <source>
        <dbReference type="Proteomes" id="UP001569963"/>
    </source>
</evidence>
<gene>
    <name evidence="2" type="ORF">SM611_01490</name>
</gene>
<accession>A0ABV4Q354</accession>
<keyword evidence="1" id="KW-0732">Signal</keyword>
<proteinExistence type="predicted"/>
<evidence type="ECO:0008006" key="4">
    <source>
        <dbReference type="Google" id="ProtNLM"/>
    </source>
</evidence>
<comment type="caution">
    <text evidence="2">The sequence shown here is derived from an EMBL/GenBank/DDBJ whole genome shotgun (WGS) entry which is preliminary data.</text>
</comment>
<protein>
    <recommendedName>
        <fullName evidence="4">Secreted protein</fullName>
    </recommendedName>
</protein>
<organism evidence="2 3">
    <name type="scientific">Actinomadura monticuli</name>
    <dbReference type="NCBI Taxonomy" id="3097367"/>
    <lineage>
        <taxon>Bacteria</taxon>
        <taxon>Bacillati</taxon>
        <taxon>Actinomycetota</taxon>
        <taxon>Actinomycetes</taxon>
        <taxon>Streptosporangiales</taxon>
        <taxon>Thermomonosporaceae</taxon>
        <taxon>Actinomadura</taxon>
    </lineage>
</organism>
<evidence type="ECO:0000313" key="2">
    <source>
        <dbReference type="EMBL" id="MFA1537592.1"/>
    </source>
</evidence>
<sequence length="373" mass="39073">MKRALTRLTLFAAAAAAIAAASTAVPAAAQVSSPAAAPARAATGEWRQVGLPFLWPSAGLIDVSAAGPSDVWVAGLQGAFCIPQIASWGCYAKSDGNPVVRRWNGSGWQEYPLPGWSGNGLMTAVGTAAPDDVWVSSLGYYEQEKYLAHFDGSAFTEIQPPMPNTPYRVFSGAAGTWLSSGSGVSSLYRWTGGGWQDAEGTGLGYAVDVRARTATDAWAVGRGEDGKAGAAHWDGQSWQPVGYPADDHTLHRVLPISANDVWVSVENASYVTHWDGSAWSQVDLPSGVASVKLAVDGSGTVWAGGYEFVTVNGYSKRRPVLLSRVGGTWRRTPVSMPWGADEMEVAALATVPGTGALWLVGNSSTGPVVLTKD</sequence>
<reference evidence="2 3" key="1">
    <citation type="submission" date="2023-11" db="EMBL/GenBank/DDBJ databases">
        <title>Actinomadura monticuli sp. nov., isolated from volcanic ash.</title>
        <authorList>
            <person name="Lee S.D."/>
            <person name="Yang H."/>
            <person name="Kim I.S."/>
        </authorList>
    </citation>
    <scope>NUCLEOTIDE SEQUENCE [LARGE SCALE GENOMIC DNA]</scope>
    <source>
        <strain evidence="2 3">DLS-62</strain>
    </source>
</reference>
<dbReference type="EMBL" id="JAXCEI010000001">
    <property type="protein sequence ID" value="MFA1537592.1"/>
    <property type="molecule type" value="Genomic_DNA"/>
</dbReference>
<evidence type="ECO:0000256" key="1">
    <source>
        <dbReference type="SAM" id="SignalP"/>
    </source>
</evidence>
<keyword evidence="3" id="KW-1185">Reference proteome</keyword>
<feature type="chain" id="PRO_5046593886" description="Secreted protein" evidence="1">
    <location>
        <begin position="28"/>
        <end position="373"/>
    </location>
</feature>
<name>A0ABV4Q354_9ACTN</name>
<dbReference type="Proteomes" id="UP001569963">
    <property type="component" value="Unassembled WGS sequence"/>
</dbReference>
<feature type="signal peptide" evidence="1">
    <location>
        <begin position="1"/>
        <end position="27"/>
    </location>
</feature>
<dbReference type="RefSeq" id="WP_371946933.1">
    <property type="nucleotide sequence ID" value="NZ_JAXCEI010000001.1"/>
</dbReference>